<dbReference type="InterPro" id="IPR036291">
    <property type="entry name" value="NAD(P)-bd_dom_sf"/>
</dbReference>
<evidence type="ECO:0000256" key="2">
    <source>
        <dbReference type="ARBA" id="ARBA00023002"/>
    </source>
</evidence>
<gene>
    <name evidence="3" type="ORF">PAA8504_03744</name>
</gene>
<dbReference type="AlphaFoldDB" id="A0A2R8C0I9"/>
<dbReference type="PANTHER" id="PTHR44196:SF1">
    <property type="entry name" value="DEHYDROGENASE_REDUCTASE SDR FAMILY MEMBER 7B"/>
    <property type="match status" value="1"/>
</dbReference>
<dbReference type="InterPro" id="IPR002347">
    <property type="entry name" value="SDR_fam"/>
</dbReference>
<organism evidence="3 4">
    <name type="scientific">Palleronia abyssalis</name>
    <dbReference type="NCBI Taxonomy" id="1501240"/>
    <lineage>
        <taxon>Bacteria</taxon>
        <taxon>Pseudomonadati</taxon>
        <taxon>Pseudomonadota</taxon>
        <taxon>Alphaproteobacteria</taxon>
        <taxon>Rhodobacterales</taxon>
        <taxon>Roseobacteraceae</taxon>
        <taxon>Palleronia</taxon>
    </lineage>
</organism>
<dbReference type="PANTHER" id="PTHR44196">
    <property type="entry name" value="DEHYDROGENASE/REDUCTASE SDR FAMILY MEMBER 7B"/>
    <property type="match status" value="1"/>
</dbReference>
<dbReference type="RefSeq" id="WP_108895615.1">
    <property type="nucleotide sequence ID" value="NZ_ONZF01000012.1"/>
</dbReference>
<dbReference type="Gene3D" id="3.40.50.720">
    <property type="entry name" value="NAD(P)-binding Rossmann-like Domain"/>
    <property type="match status" value="1"/>
</dbReference>
<dbReference type="NCBIfam" id="NF005489">
    <property type="entry name" value="PRK07102.1"/>
    <property type="match status" value="1"/>
</dbReference>
<dbReference type="EMBL" id="ONZF01000012">
    <property type="protein sequence ID" value="SPJ25892.1"/>
    <property type="molecule type" value="Genomic_DNA"/>
</dbReference>
<evidence type="ECO:0000313" key="3">
    <source>
        <dbReference type="EMBL" id="SPJ25892.1"/>
    </source>
</evidence>
<dbReference type="SUPFAM" id="SSF51735">
    <property type="entry name" value="NAD(P)-binding Rossmann-fold domains"/>
    <property type="match status" value="1"/>
</dbReference>
<evidence type="ECO:0000313" key="4">
    <source>
        <dbReference type="Proteomes" id="UP000244912"/>
    </source>
</evidence>
<evidence type="ECO:0000256" key="1">
    <source>
        <dbReference type="ARBA" id="ARBA00006484"/>
    </source>
</evidence>
<dbReference type="Proteomes" id="UP000244912">
    <property type="component" value="Unassembled WGS sequence"/>
</dbReference>
<protein>
    <submittedName>
        <fullName evidence="3">Putative oxidoreductase</fullName>
        <ecNumber evidence="3">1.-.-.-</ecNumber>
    </submittedName>
</protein>
<dbReference type="CDD" id="cd05233">
    <property type="entry name" value="SDR_c"/>
    <property type="match status" value="1"/>
</dbReference>
<reference evidence="3 4" key="1">
    <citation type="submission" date="2018-03" db="EMBL/GenBank/DDBJ databases">
        <authorList>
            <person name="Keele B.F."/>
        </authorList>
    </citation>
    <scope>NUCLEOTIDE SEQUENCE [LARGE SCALE GENOMIC DNA]</scope>
    <source>
        <strain evidence="3 4">CECT 8504</strain>
    </source>
</reference>
<dbReference type="EC" id="1.-.-.-" evidence="3"/>
<dbReference type="GO" id="GO:0016020">
    <property type="term" value="C:membrane"/>
    <property type="evidence" value="ECO:0007669"/>
    <property type="project" value="TreeGrafter"/>
</dbReference>
<dbReference type="PRINTS" id="PR00081">
    <property type="entry name" value="GDHRDH"/>
</dbReference>
<dbReference type="GO" id="GO:0016491">
    <property type="term" value="F:oxidoreductase activity"/>
    <property type="evidence" value="ECO:0007669"/>
    <property type="project" value="UniProtKB-KW"/>
</dbReference>
<dbReference type="Pfam" id="PF00106">
    <property type="entry name" value="adh_short"/>
    <property type="match status" value="1"/>
</dbReference>
<name>A0A2R8C0I9_9RHOB</name>
<comment type="similarity">
    <text evidence="1">Belongs to the short-chain dehydrogenases/reductases (SDR) family.</text>
</comment>
<accession>A0A2R8C0I9</accession>
<sequence>MSRSVLILGAHSAIAMATARRFAAEGWTLHLALRGPSRLQADRDDIAIRLGVEVTLHDYNALDPDAIDEVMADLPALPDVVVCAVGLLGEQETAQRDADFATLILRSNFEGPALHLERLAGRFEARGSGRIVGVSSVAGERGRASNYVYGAAKSGFTAFLSGLRNRLHGTGVGVTTVLPGFVDTPMVAGRDLPPALTAQPEDVARAIFAAVEAERDVIYVKRRWRWIMAVVRALPEPVFKRTRF</sequence>
<dbReference type="OrthoDB" id="335726at2"/>
<keyword evidence="4" id="KW-1185">Reference proteome</keyword>
<proteinExistence type="inferred from homology"/>
<keyword evidence="2 3" id="KW-0560">Oxidoreductase</keyword>